<sequence length="70" mass="7649">MIPVALYIAIIEQMARGAGEFWMSSGSQTVTYVSVDVSLLMILNTVLAFERSRGPSKALALLIMTTYFCA</sequence>
<evidence type="ECO:0000256" key="4">
    <source>
        <dbReference type="ARBA" id="ARBA00022989"/>
    </source>
</evidence>
<dbReference type="GO" id="GO:0016020">
    <property type="term" value="C:membrane"/>
    <property type="evidence" value="ECO:0007669"/>
    <property type="project" value="UniProtKB-SubCell"/>
</dbReference>
<evidence type="ECO:0000313" key="7">
    <source>
        <dbReference type="Proteomes" id="UP000218160"/>
    </source>
</evidence>
<comment type="subcellular location">
    <subcellularLocation>
        <location evidence="1">Membrane</location>
        <topology evidence="1">Multi-pass membrane protein</topology>
    </subcellularLocation>
</comment>
<dbReference type="KEGG" id="elux:BTN50_1220"/>
<keyword evidence="7" id="KW-1185">Reference proteome</keyword>
<accession>A0A291B9L7</accession>
<proteinExistence type="inferred from homology"/>
<dbReference type="Proteomes" id="UP000218160">
    <property type="component" value="Chromosome 1"/>
</dbReference>
<dbReference type="InterPro" id="IPR012506">
    <property type="entry name" value="TMEM86B-like"/>
</dbReference>
<keyword evidence="4" id="KW-1133">Transmembrane helix</keyword>
<comment type="similarity">
    <text evidence="2">Belongs to the TMEM86 family.</text>
</comment>
<dbReference type="RefSeq" id="WP_256386964.1">
    <property type="nucleotide sequence ID" value="NZ_CP020660.1"/>
</dbReference>
<protein>
    <submittedName>
        <fullName evidence="6">Uncharacterized protein</fullName>
    </submittedName>
</protein>
<reference evidence="7" key="1">
    <citation type="submission" date="2017-04" db="EMBL/GenBank/DDBJ databases">
        <title>Genome evolution of the luminous symbionts of deep sea anglerfish.</title>
        <authorList>
            <person name="Hendry T.A."/>
        </authorList>
    </citation>
    <scope>NUCLEOTIDE SEQUENCE [LARGE SCALE GENOMIC DNA]</scope>
</reference>
<organism evidence="6 7">
    <name type="scientific">Candidatus Enterovibrio altilux</name>
    <dbReference type="NCBI Taxonomy" id="1927128"/>
    <lineage>
        <taxon>Bacteria</taxon>
        <taxon>Pseudomonadati</taxon>
        <taxon>Pseudomonadota</taxon>
        <taxon>Gammaproteobacteria</taxon>
        <taxon>Vibrionales</taxon>
        <taxon>Vibrionaceae</taxon>
        <taxon>Enterovibrio</taxon>
    </lineage>
</organism>
<dbReference type="AlphaFoldDB" id="A0A291B9L7"/>
<keyword evidence="3" id="KW-0812">Transmembrane</keyword>
<dbReference type="Pfam" id="PF07947">
    <property type="entry name" value="YhhN"/>
    <property type="match status" value="1"/>
</dbReference>
<evidence type="ECO:0000256" key="5">
    <source>
        <dbReference type="ARBA" id="ARBA00023136"/>
    </source>
</evidence>
<name>A0A291B9L7_9GAMM</name>
<evidence type="ECO:0000256" key="1">
    <source>
        <dbReference type="ARBA" id="ARBA00004141"/>
    </source>
</evidence>
<dbReference type="EMBL" id="CP020660">
    <property type="protein sequence ID" value="ATF09709.1"/>
    <property type="molecule type" value="Genomic_DNA"/>
</dbReference>
<gene>
    <name evidence="6" type="ORF">BTN50_1220</name>
</gene>
<evidence type="ECO:0000313" key="6">
    <source>
        <dbReference type="EMBL" id="ATF09709.1"/>
    </source>
</evidence>
<evidence type="ECO:0000256" key="2">
    <source>
        <dbReference type="ARBA" id="ARBA00007375"/>
    </source>
</evidence>
<keyword evidence="5" id="KW-0472">Membrane</keyword>
<evidence type="ECO:0000256" key="3">
    <source>
        <dbReference type="ARBA" id="ARBA00022692"/>
    </source>
</evidence>